<proteinExistence type="predicted"/>
<dbReference type="InterPro" id="IPR036388">
    <property type="entry name" value="WH-like_DNA-bd_sf"/>
</dbReference>
<evidence type="ECO:0000313" key="3">
    <source>
        <dbReference type="EMBL" id="TMI77382.1"/>
    </source>
</evidence>
<evidence type="ECO:0000259" key="2">
    <source>
        <dbReference type="SMART" id="SM01043"/>
    </source>
</evidence>
<dbReference type="SMART" id="SM00028">
    <property type="entry name" value="TPR"/>
    <property type="match status" value="4"/>
</dbReference>
<dbReference type="InterPro" id="IPR051677">
    <property type="entry name" value="AfsR-DnrI-RedD_regulator"/>
</dbReference>
<dbReference type="EMBL" id="VBAP01000002">
    <property type="protein sequence ID" value="TMI77382.1"/>
    <property type="molecule type" value="Genomic_DNA"/>
</dbReference>
<dbReference type="PANTHER" id="PTHR35807">
    <property type="entry name" value="TRANSCRIPTIONAL REGULATOR REDD-RELATED"/>
    <property type="match status" value="1"/>
</dbReference>
<dbReference type="Pfam" id="PF14559">
    <property type="entry name" value="TPR_19"/>
    <property type="match status" value="1"/>
</dbReference>
<dbReference type="GO" id="GO:0006355">
    <property type="term" value="P:regulation of DNA-templated transcription"/>
    <property type="evidence" value="ECO:0007669"/>
    <property type="project" value="InterPro"/>
</dbReference>
<evidence type="ECO:0000256" key="1">
    <source>
        <dbReference type="PROSITE-ProRule" id="PRU00339"/>
    </source>
</evidence>
<dbReference type="Proteomes" id="UP000318834">
    <property type="component" value="Unassembled WGS sequence"/>
</dbReference>
<evidence type="ECO:0000313" key="4">
    <source>
        <dbReference type="Proteomes" id="UP000318834"/>
    </source>
</evidence>
<organism evidence="3 4">
    <name type="scientific">Candidatus Segetimicrobium genomatis</name>
    <dbReference type="NCBI Taxonomy" id="2569760"/>
    <lineage>
        <taxon>Bacteria</taxon>
        <taxon>Bacillati</taxon>
        <taxon>Candidatus Sysuimicrobiota</taxon>
        <taxon>Candidatus Sysuimicrobiia</taxon>
        <taxon>Candidatus Sysuimicrobiales</taxon>
        <taxon>Candidatus Segetimicrobiaceae</taxon>
        <taxon>Candidatus Segetimicrobium</taxon>
    </lineage>
</organism>
<dbReference type="PROSITE" id="PS50005">
    <property type="entry name" value="TPR"/>
    <property type="match status" value="1"/>
</dbReference>
<dbReference type="InterPro" id="IPR016032">
    <property type="entry name" value="Sig_transdc_resp-reg_C-effctor"/>
</dbReference>
<dbReference type="Gene3D" id="1.25.40.10">
    <property type="entry name" value="Tetratricopeptide repeat domain"/>
    <property type="match status" value="3"/>
</dbReference>
<sequence length="713" mass="77460">MGISGRPPFRLTTLGALALSGEEGPLAGAAAQRRSLALLALLALGRTKGVSRDKLVAYLWPESAEERAHHALAQLLYGLRRDLGKADVAAGTNELRLNREVISVDLDDFEAALARHELERAVAAYGGPLLDGFHLGRAPEFERLVDSERADLAKRMGAALETLAEAASGRGDHVAAARWWRRLAAVDALSSRVALGLMRALEAAGDRAGALQHAREHSRIVRAELDAAPDALVTAFVAELRRTPLPPPRVRSPAVASIAVLPFVNLGLDPDTEYVSDGITEELINALTRVAGLRVAARMSAFAFKGTAADARDVGARLNVGTVLEGSVRKVGTRLRIAAQLVNAADGYHLWSETYDRELNDMFAVQDELARAIAGTLARTLVPGPPPPLVKPATSSMPAYLLYLRGQHYLAQRTQEGFRKAIELFDLAIESDPAYALAYAGLANAYILFGFDEYRGLPPELAMPRGKAAAQRALELDKTLAEPHAALGWVSLFYEWDWGAAERELLRAVAAQPNMAVGHHWYALYLMAAGRADESIAEMQRALALDPLFPIVSTNLGRAYAFARRLDEAVAHYRLTLEMEPGFLPAQFELARVLALQGEFEEARAVCRAARAGAPDNVRPVVAAAWVEARAGAAGAARAILAELEERATREYVPHFYVAGAYTALGDRERAIQHLVRACDERSGYAVFIRVEMFHDLQDDPRFAELLKRIGLV</sequence>
<dbReference type="SUPFAM" id="SSF48452">
    <property type="entry name" value="TPR-like"/>
    <property type="match status" value="3"/>
</dbReference>
<dbReference type="Pfam" id="PF03704">
    <property type="entry name" value="BTAD"/>
    <property type="match status" value="1"/>
</dbReference>
<accession>A0A537J229</accession>
<dbReference type="InterPro" id="IPR005158">
    <property type="entry name" value="BTAD"/>
</dbReference>
<protein>
    <submittedName>
        <fullName evidence="3">Tetratricopeptide repeat protein</fullName>
    </submittedName>
</protein>
<dbReference type="SUPFAM" id="SSF46894">
    <property type="entry name" value="C-terminal effector domain of the bipartite response regulators"/>
    <property type="match status" value="1"/>
</dbReference>
<dbReference type="InterPro" id="IPR019734">
    <property type="entry name" value="TPR_rpt"/>
</dbReference>
<dbReference type="SMART" id="SM01043">
    <property type="entry name" value="BTAD"/>
    <property type="match status" value="1"/>
</dbReference>
<gene>
    <name evidence="3" type="ORF">E6H05_00170</name>
</gene>
<dbReference type="AlphaFoldDB" id="A0A537J229"/>
<feature type="domain" description="Bacterial transcriptional activator" evidence="2">
    <location>
        <begin position="104"/>
        <end position="241"/>
    </location>
</feature>
<comment type="caution">
    <text evidence="3">The sequence shown here is derived from an EMBL/GenBank/DDBJ whole genome shotgun (WGS) entry which is preliminary data.</text>
</comment>
<dbReference type="Gene3D" id="1.10.10.10">
    <property type="entry name" value="Winged helix-like DNA-binding domain superfamily/Winged helix DNA-binding domain"/>
    <property type="match status" value="1"/>
</dbReference>
<name>A0A537J229_9BACT</name>
<feature type="repeat" description="TPR" evidence="1">
    <location>
        <begin position="550"/>
        <end position="583"/>
    </location>
</feature>
<dbReference type="InterPro" id="IPR011990">
    <property type="entry name" value="TPR-like_helical_dom_sf"/>
</dbReference>
<reference evidence="3 4" key="1">
    <citation type="journal article" date="2019" name="Nat. Microbiol.">
        <title>Mediterranean grassland soil C-N compound turnover is dependent on rainfall and depth, and is mediated by genomically divergent microorganisms.</title>
        <authorList>
            <person name="Diamond S."/>
            <person name="Andeer P.F."/>
            <person name="Li Z."/>
            <person name="Crits-Christoph A."/>
            <person name="Burstein D."/>
            <person name="Anantharaman K."/>
            <person name="Lane K.R."/>
            <person name="Thomas B.C."/>
            <person name="Pan C."/>
            <person name="Northen T.R."/>
            <person name="Banfield J.F."/>
        </authorList>
    </citation>
    <scope>NUCLEOTIDE SEQUENCE [LARGE SCALE GENOMIC DNA]</scope>
    <source>
        <strain evidence="3">NP_8</strain>
    </source>
</reference>
<keyword evidence="1" id="KW-0802">TPR repeat</keyword>
<dbReference type="Gene3D" id="3.40.50.10070">
    <property type="entry name" value="TolB, N-terminal domain"/>
    <property type="match status" value="1"/>
</dbReference>
<dbReference type="GO" id="GO:0003677">
    <property type="term" value="F:DNA binding"/>
    <property type="evidence" value="ECO:0007669"/>
    <property type="project" value="InterPro"/>
</dbReference>